<evidence type="ECO:0000313" key="2">
    <source>
        <dbReference type="EMBL" id="CAE7752408.1"/>
    </source>
</evidence>
<dbReference type="Proteomes" id="UP000601435">
    <property type="component" value="Unassembled WGS sequence"/>
</dbReference>
<dbReference type="EMBL" id="CAJNJA010038986">
    <property type="protein sequence ID" value="CAE7752408.1"/>
    <property type="molecule type" value="Genomic_DNA"/>
</dbReference>
<feature type="non-terminal residue" evidence="2">
    <location>
        <position position="259"/>
    </location>
</feature>
<feature type="region of interest" description="Disordered" evidence="1">
    <location>
        <begin position="240"/>
        <end position="259"/>
    </location>
</feature>
<evidence type="ECO:0000256" key="1">
    <source>
        <dbReference type="SAM" id="MobiDB-lite"/>
    </source>
</evidence>
<organism evidence="2 3">
    <name type="scientific">Symbiodinium necroappetens</name>
    <dbReference type="NCBI Taxonomy" id="1628268"/>
    <lineage>
        <taxon>Eukaryota</taxon>
        <taxon>Sar</taxon>
        <taxon>Alveolata</taxon>
        <taxon>Dinophyceae</taxon>
        <taxon>Suessiales</taxon>
        <taxon>Symbiodiniaceae</taxon>
        <taxon>Symbiodinium</taxon>
    </lineage>
</organism>
<dbReference type="Gene3D" id="3.30.70.330">
    <property type="match status" value="1"/>
</dbReference>
<feature type="region of interest" description="Disordered" evidence="1">
    <location>
        <begin position="76"/>
        <end position="104"/>
    </location>
</feature>
<gene>
    <name evidence="2" type="ORF">SNEC2469_LOCUS21828</name>
</gene>
<dbReference type="InterPro" id="IPR012677">
    <property type="entry name" value="Nucleotide-bd_a/b_plait_sf"/>
</dbReference>
<dbReference type="GO" id="GO:0003676">
    <property type="term" value="F:nucleic acid binding"/>
    <property type="evidence" value="ECO:0007669"/>
    <property type="project" value="InterPro"/>
</dbReference>
<dbReference type="AlphaFoldDB" id="A0A812XZH0"/>
<protein>
    <recommendedName>
        <fullName evidence="4">RRM domain-containing protein</fullName>
    </recommendedName>
</protein>
<feature type="non-terminal residue" evidence="2">
    <location>
        <position position="1"/>
    </location>
</feature>
<feature type="compositionally biased region" description="Basic and acidic residues" evidence="1">
    <location>
        <begin position="240"/>
        <end position="252"/>
    </location>
</feature>
<name>A0A812XZH0_9DINO</name>
<comment type="caution">
    <text evidence="2">The sequence shown here is derived from an EMBL/GenBank/DDBJ whole genome shotgun (WGS) entry which is preliminary data.</text>
</comment>
<dbReference type="OrthoDB" id="421233at2759"/>
<sequence length="259" mass="28536">SMGFTLPVHVSCVSSSIGIKETLGTAGAPALSLGLSLDIPIQELLAAMLEYQQRSPPRADELPDTLPKFALKPPTNVDPAQAQERPGFNEAAKPTTASFTGSPWETMPTYRPRLNTVVHRVKVYNLMKSVKSRDVQYIFEKHVGPIEKCVLTDCVAAIQFTMPDHARTAVERYDGGILEISTDKKRSDDTLISLAASPWAHDGLALRSKLEETLWPLSDCQLRRGDGWLTMFRVSTAKEARKSDQGESHQVDFKGSIIT</sequence>
<evidence type="ECO:0008006" key="4">
    <source>
        <dbReference type="Google" id="ProtNLM"/>
    </source>
</evidence>
<proteinExistence type="predicted"/>
<accession>A0A812XZH0</accession>
<reference evidence="2" key="1">
    <citation type="submission" date="2021-02" db="EMBL/GenBank/DDBJ databases">
        <authorList>
            <person name="Dougan E. K."/>
            <person name="Rhodes N."/>
            <person name="Thang M."/>
            <person name="Chan C."/>
        </authorList>
    </citation>
    <scope>NUCLEOTIDE SEQUENCE</scope>
</reference>
<dbReference type="SUPFAM" id="SSF54928">
    <property type="entry name" value="RNA-binding domain, RBD"/>
    <property type="match status" value="1"/>
</dbReference>
<keyword evidence="3" id="KW-1185">Reference proteome</keyword>
<dbReference type="InterPro" id="IPR035979">
    <property type="entry name" value="RBD_domain_sf"/>
</dbReference>
<evidence type="ECO:0000313" key="3">
    <source>
        <dbReference type="Proteomes" id="UP000601435"/>
    </source>
</evidence>